<reference evidence="1 2" key="1">
    <citation type="submission" date="2020-08" db="EMBL/GenBank/DDBJ databases">
        <title>Genomic Encyclopedia of Type Strains, Phase IV (KMG-IV): sequencing the most valuable type-strain genomes for metagenomic binning, comparative biology and taxonomic classification.</title>
        <authorList>
            <person name="Goeker M."/>
        </authorList>
    </citation>
    <scope>NUCLEOTIDE SEQUENCE [LARGE SCALE GENOMIC DNA]</scope>
    <source>
        <strain evidence="1 2">DSM 14562</strain>
    </source>
</reference>
<protein>
    <recommendedName>
        <fullName evidence="3">WGR domain-containing protein</fullName>
    </recommendedName>
</protein>
<dbReference type="EMBL" id="JACHNX010000001">
    <property type="protein sequence ID" value="MBB4607814.1"/>
    <property type="molecule type" value="Genomic_DNA"/>
</dbReference>
<gene>
    <name evidence="1" type="ORF">GGQ89_000002</name>
</gene>
<sequence length="145" mass="15964">MSGEPARSYRRIIPAPYRYAAAMEGVKRDEVAASLRYGGGMARRNRYLIATMPDGYVKTIGPTSQPFTHYWRIVADLGGGRTEVFWGHAKSRKAAMANDAAMAEAVRQRGWVGYRFEVVELVEADAPPETIKKSSTGRGGGRPRA</sequence>
<proteinExistence type="predicted"/>
<evidence type="ECO:0000313" key="1">
    <source>
        <dbReference type="EMBL" id="MBB4607814.1"/>
    </source>
</evidence>
<dbReference type="Proteomes" id="UP000584663">
    <property type="component" value="Unassembled WGS sequence"/>
</dbReference>
<evidence type="ECO:0008006" key="3">
    <source>
        <dbReference type="Google" id="ProtNLM"/>
    </source>
</evidence>
<name>A0ABR6K404_9SPHN</name>
<organism evidence="1 2">
    <name type="scientific">Sphingomonas yabuuchiae</name>
    <dbReference type="NCBI Taxonomy" id="172044"/>
    <lineage>
        <taxon>Bacteria</taxon>
        <taxon>Pseudomonadati</taxon>
        <taxon>Pseudomonadota</taxon>
        <taxon>Alphaproteobacteria</taxon>
        <taxon>Sphingomonadales</taxon>
        <taxon>Sphingomonadaceae</taxon>
        <taxon>Sphingomonas</taxon>
    </lineage>
</organism>
<accession>A0ABR6K404</accession>
<evidence type="ECO:0000313" key="2">
    <source>
        <dbReference type="Proteomes" id="UP000584663"/>
    </source>
</evidence>
<keyword evidence="2" id="KW-1185">Reference proteome</keyword>
<comment type="caution">
    <text evidence="1">The sequence shown here is derived from an EMBL/GenBank/DDBJ whole genome shotgun (WGS) entry which is preliminary data.</text>
</comment>